<keyword evidence="4" id="KW-1185">Reference proteome</keyword>
<evidence type="ECO:0000256" key="1">
    <source>
        <dbReference type="ARBA" id="ARBA00009884"/>
    </source>
</evidence>
<reference evidence="3 4" key="1">
    <citation type="journal article" date="2024" name="Nat. Commun.">
        <title>Phylogenomics reveals the evolutionary origins of lichenization in chlorophyte algae.</title>
        <authorList>
            <person name="Puginier C."/>
            <person name="Libourel C."/>
            <person name="Otte J."/>
            <person name="Skaloud P."/>
            <person name="Haon M."/>
            <person name="Grisel S."/>
            <person name="Petersen M."/>
            <person name="Berrin J.G."/>
            <person name="Delaux P.M."/>
            <person name="Dal Grande F."/>
            <person name="Keller J."/>
        </authorList>
    </citation>
    <scope>NUCLEOTIDE SEQUENCE [LARGE SCALE GENOMIC DNA]</scope>
    <source>
        <strain evidence="3 4">SAG 2036</strain>
    </source>
</reference>
<evidence type="ECO:0000256" key="2">
    <source>
        <dbReference type="SAM" id="MobiDB-lite"/>
    </source>
</evidence>
<dbReference type="InterPro" id="IPR036045">
    <property type="entry name" value="Sec1-like_sf"/>
</dbReference>
<dbReference type="AlphaFoldDB" id="A0AAW1PG71"/>
<dbReference type="Proteomes" id="UP001465755">
    <property type="component" value="Unassembled WGS sequence"/>
</dbReference>
<organism evidence="3 4">
    <name type="scientific">Symbiochloris irregularis</name>
    <dbReference type="NCBI Taxonomy" id="706552"/>
    <lineage>
        <taxon>Eukaryota</taxon>
        <taxon>Viridiplantae</taxon>
        <taxon>Chlorophyta</taxon>
        <taxon>core chlorophytes</taxon>
        <taxon>Trebouxiophyceae</taxon>
        <taxon>Trebouxiales</taxon>
        <taxon>Trebouxiaceae</taxon>
        <taxon>Symbiochloris</taxon>
    </lineage>
</organism>
<dbReference type="InterPro" id="IPR043155">
    <property type="entry name" value="VPS33_dom3b"/>
</dbReference>
<feature type="compositionally biased region" description="Low complexity" evidence="2">
    <location>
        <begin position="523"/>
        <end position="535"/>
    </location>
</feature>
<name>A0AAW1PG71_9CHLO</name>
<evidence type="ECO:0000313" key="4">
    <source>
        <dbReference type="Proteomes" id="UP001465755"/>
    </source>
</evidence>
<comment type="similarity">
    <text evidence="1">Belongs to the STXBP/unc-18/SEC1 family.</text>
</comment>
<dbReference type="Gene3D" id="1.25.40.850">
    <property type="match status" value="1"/>
</dbReference>
<dbReference type="InterPro" id="IPR001619">
    <property type="entry name" value="Sec1-like"/>
</dbReference>
<gene>
    <name evidence="3" type="ORF">WJX73_003066</name>
</gene>
<feature type="region of interest" description="Disordered" evidence="2">
    <location>
        <begin position="515"/>
        <end position="536"/>
    </location>
</feature>
<comment type="caution">
    <text evidence="3">The sequence shown here is derived from an EMBL/GenBank/DDBJ whole genome shotgun (WGS) entry which is preliminary data.</text>
</comment>
<protein>
    <recommendedName>
        <fullName evidence="5">Sec1-like protein</fullName>
    </recommendedName>
</protein>
<dbReference type="Gene3D" id="3.40.50.1910">
    <property type="match status" value="1"/>
</dbReference>
<dbReference type="InterPro" id="IPR027482">
    <property type="entry name" value="Sec1-like_dom2"/>
</dbReference>
<dbReference type="InterPro" id="IPR043154">
    <property type="entry name" value="Sec-1-like_dom1"/>
</dbReference>
<dbReference type="PANTHER" id="PTHR11679">
    <property type="entry name" value="VESICLE PROTEIN SORTING-ASSOCIATED"/>
    <property type="match status" value="1"/>
</dbReference>
<dbReference type="Gene3D" id="3.40.50.2060">
    <property type="match status" value="1"/>
</dbReference>
<dbReference type="EMBL" id="JALJOQ010000022">
    <property type="protein sequence ID" value="KAK9808509.1"/>
    <property type="molecule type" value="Genomic_DNA"/>
</dbReference>
<accession>A0AAW1PG71</accession>
<dbReference type="SUPFAM" id="SSF56815">
    <property type="entry name" value="Sec1/munc18-like (SM) proteins"/>
    <property type="match status" value="1"/>
</dbReference>
<dbReference type="Pfam" id="PF00995">
    <property type="entry name" value="Sec1"/>
    <property type="match status" value="1"/>
</dbReference>
<dbReference type="GO" id="GO:0016192">
    <property type="term" value="P:vesicle-mediated transport"/>
    <property type="evidence" value="ECO:0007669"/>
    <property type="project" value="InterPro"/>
</dbReference>
<evidence type="ECO:0000313" key="3">
    <source>
        <dbReference type="EMBL" id="KAK9808509.1"/>
    </source>
</evidence>
<proteinExistence type="inferred from homology"/>
<sequence>MTSVVPNLDEGPLPLGYIREEARKHLVDALDSRRGKKVLVLDPRVSGFLGLLAEVPLLREHGVEQLLHLGAEPLGDVPARNIIYLARSEIQNAQFIAQHIKTTTKQGGTPHEFAVFFMPRKTTLCEHIFQQEGVFGDIVVGEFPVDFIPFDSDVLSLELPTAFREVALDGDNSSLYYAARALTQLQARFGAFPVIKGMGTSAAVVADLLKRMRREAGSDAPSVGGSALSMLVLVDRAVDPATPLATQLTYEGTVDEMLGISNGVVSMESQGRKERMTLNSTDRTYKDLRDVSFAAVGPRLGTRAKALQSQYKDTKAPDRSLAELKEFAGQLKGLPQLQRHINLTDAVNQQLAKPGMRTRVAIEHSLLEGHGLEAACESIEELMYGEEPLLTVLRLLCLLSFTQGGVPKKWHDGLRRELLHTYGHEHLLTLASLQAAGLLRRQEGGRPAFAALRRSLRLSLPDTDNHEPDDVAYTFNGYAPISLRLVQAAVGGSGWGQINEEGLKALGALHFERRQQDAEEDGSAVPSTSAASAAAGDNTKRRKVVVMFLGG</sequence>
<evidence type="ECO:0008006" key="5">
    <source>
        <dbReference type="Google" id="ProtNLM"/>
    </source>
</evidence>